<dbReference type="InterPro" id="IPR014784">
    <property type="entry name" value="Cu2_ascorb_mOase-like_C"/>
</dbReference>
<dbReference type="InterPro" id="IPR036939">
    <property type="entry name" value="Cu2_ascorb_mOase_N_sf"/>
</dbReference>
<dbReference type="KEGG" id="pgs:CPT03_06820"/>
<evidence type="ECO:0000259" key="3">
    <source>
        <dbReference type="Pfam" id="PF03712"/>
    </source>
</evidence>
<gene>
    <name evidence="4" type="ORF">CPT03_06820</name>
</gene>
<dbReference type="Pfam" id="PF03712">
    <property type="entry name" value="Cu2_monoox_C"/>
    <property type="match status" value="1"/>
</dbReference>
<dbReference type="OrthoDB" id="9786191at2"/>
<dbReference type="InterPro" id="IPR008977">
    <property type="entry name" value="PHM/PNGase_F_dom_sf"/>
</dbReference>
<sequence>MKFYIAVLLLLIKTSFTFGQKETFFKNVAPIIYNKCAPCHRPGEAAPFNLISYEDVVKRASFIKDVINTGYMPPWRADSHYTSSSFSNVRMLTAAEKKTINNWIDSKMPKGHEIKSTTDILNKYHEGTRYSRQPDAVLSVSKPFQVKGDNAERFIVFKIPFEFDKAQNVEAIEFISKNKKVIHHANFAIYDVPDAISTTSQPDFINNTVGESDESQIAYAPLKTNMVYYGGWIPGTGYESYPKDIGWTMPKRGVILLTIHYAPVGKDEIDLSGVNFFFTTTPIKRVIDVINFGSGGVAEEEITPYFMIPADSVRKFTLVVSNPEKQSIIAVWPHMHLLGKSFKAYAITPQKDTLKLISIPDWDFNWQELYTYKKPIIVPEGSRLIVEAVYDNTKNNPKNPSNPPKMVFGGGEMKTKDEMMTMLLLYLPYKEDDENLNLEDQK</sequence>
<protein>
    <submittedName>
        <fullName evidence="4">Calcium-binding protein</fullName>
    </submittedName>
</protein>
<dbReference type="InterPro" id="IPR000945">
    <property type="entry name" value="DBH-like"/>
</dbReference>
<evidence type="ECO:0000313" key="4">
    <source>
        <dbReference type="EMBL" id="ATP56199.1"/>
    </source>
</evidence>
<dbReference type="EMBL" id="CP024091">
    <property type="protein sequence ID" value="ATP56199.1"/>
    <property type="molecule type" value="Genomic_DNA"/>
</dbReference>
<keyword evidence="5" id="KW-1185">Reference proteome</keyword>
<evidence type="ECO:0000256" key="1">
    <source>
        <dbReference type="ARBA" id="ARBA00023157"/>
    </source>
</evidence>
<dbReference type="PANTHER" id="PTHR10157:SF23">
    <property type="entry name" value="MOXD1 HOMOLOG 1"/>
    <property type="match status" value="1"/>
</dbReference>
<dbReference type="SUPFAM" id="SSF49742">
    <property type="entry name" value="PHM/PNGase F"/>
    <property type="match status" value="2"/>
</dbReference>
<accession>A0A2D1U3L2</accession>
<feature type="domain" description="Copper type II ascorbate-dependent monooxygenase C-terminal" evidence="3">
    <location>
        <begin position="327"/>
        <end position="428"/>
    </location>
</feature>
<feature type="signal peptide" evidence="2">
    <location>
        <begin position="1"/>
        <end position="19"/>
    </location>
</feature>
<feature type="chain" id="PRO_5013743104" evidence="2">
    <location>
        <begin position="20"/>
        <end position="442"/>
    </location>
</feature>
<dbReference type="AlphaFoldDB" id="A0A2D1U3L2"/>
<dbReference type="InterPro" id="IPR024548">
    <property type="entry name" value="Cu2_monoox_C"/>
</dbReference>
<name>A0A2D1U3L2_9SPHI</name>
<dbReference type="Gene3D" id="2.60.120.310">
    <property type="entry name" value="Copper type II, ascorbate-dependent monooxygenase, N-terminal domain"/>
    <property type="match status" value="1"/>
</dbReference>
<dbReference type="PANTHER" id="PTHR10157">
    <property type="entry name" value="DOPAMINE BETA HYDROXYLASE RELATED"/>
    <property type="match status" value="1"/>
</dbReference>
<dbReference type="GO" id="GO:0004500">
    <property type="term" value="F:dopamine beta-monooxygenase activity"/>
    <property type="evidence" value="ECO:0007669"/>
    <property type="project" value="InterPro"/>
</dbReference>
<dbReference type="Gene3D" id="2.60.120.230">
    <property type="match status" value="1"/>
</dbReference>
<organism evidence="4 5">
    <name type="scientific">Pedobacter ginsengisoli</name>
    <dbReference type="NCBI Taxonomy" id="363852"/>
    <lineage>
        <taxon>Bacteria</taxon>
        <taxon>Pseudomonadati</taxon>
        <taxon>Bacteroidota</taxon>
        <taxon>Sphingobacteriia</taxon>
        <taxon>Sphingobacteriales</taxon>
        <taxon>Sphingobacteriaceae</taxon>
        <taxon>Pedobacter</taxon>
    </lineage>
</organism>
<dbReference type="Proteomes" id="UP000223749">
    <property type="component" value="Chromosome"/>
</dbReference>
<dbReference type="GO" id="GO:0005507">
    <property type="term" value="F:copper ion binding"/>
    <property type="evidence" value="ECO:0007669"/>
    <property type="project" value="InterPro"/>
</dbReference>
<evidence type="ECO:0000256" key="2">
    <source>
        <dbReference type="SAM" id="SignalP"/>
    </source>
</evidence>
<keyword evidence="2" id="KW-0732">Signal</keyword>
<keyword evidence="1" id="KW-1015">Disulfide bond</keyword>
<reference evidence="4 5" key="1">
    <citation type="submission" date="2017-10" db="EMBL/GenBank/DDBJ databases">
        <title>Whole genome of Pedobacter ginsengisoli T01R-27 isolated from tomato rhizosphere.</title>
        <authorList>
            <person name="Weon H.-Y."/>
            <person name="Lee S.A."/>
            <person name="Sang M.K."/>
            <person name="Song J."/>
        </authorList>
    </citation>
    <scope>NUCLEOTIDE SEQUENCE [LARGE SCALE GENOMIC DNA]</scope>
    <source>
        <strain evidence="4 5">T01R-27</strain>
    </source>
</reference>
<evidence type="ECO:0000313" key="5">
    <source>
        <dbReference type="Proteomes" id="UP000223749"/>
    </source>
</evidence>
<proteinExistence type="predicted"/>